<accession>A0A218MLI6</accession>
<reference evidence="2" key="1">
    <citation type="submission" date="2016-10" db="EMBL/GenBank/DDBJ databases">
        <authorList>
            <person name="Varghese N."/>
        </authorList>
    </citation>
    <scope>NUCLEOTIDE SEQUENCE</scope>
</reference>
<name>A0A218MLI6_9VIRU</name>
<proteinExistence type="predicted"/>
<organism evidence="2">
    <name type="scientific">uncultured virus</name>
    <dbReference type="NCBI Taxonomy" id="340016"/>
    <lineage>
        <taxon>Viruses</taxon>
        <taxon>environmental samples</taxon>
    </lineage>
</organism>
<feature type="region of interest" description="Disordered" evidence="1">
    <location>
        <begin position="1"/>
        <end position="85"/>
    </location>
</feature>
<sequence>MSLKTNRHGASQKNGLTPGGKTNRSMTNLGKKAINKKSPQYTDSGQNYRDANNKLVKGTNVDEGELSPVIRKSPERPYVKASKQSMYSGEKLYLNNKPLKIGSKKHEKAHGKIK</sequence>
<dbReference type="EMBL" id="KY052816">
    <property type="protein sequence ID" value="ASF00152.1"/>
    <property type="molecule type" value="Genomic_DNA"/>
</dbReference>
<evidence type="ECO:0000256" key="1">
    <source>
        <dbReference type="SAM" id="MobiDB-lite"/>
    </source>
</evidence>
<feature type="compositionally biased region" description="Polar residues" evidence="1">
    <location>
        <begin position="8"/>
        <end position="28"/>
    </location>
</feature>
<evidence type="ECO:0000313" key="2">
    <source>
        <dbReference type="EMBL" id="ASF00152.1"/>
    </source>
</evidence>
<feature type="compositionally biased region" description="Polar residues" evidence="1">
    <location>
        <begin position="37"/>
        <end position="50"/>
    </location>
</feature>
<protein>
    <submittedName>
        <fullName evidence="2">Uncharacterized protein</fullName>
    </submittedName>
</protein>
<reference evidence="2" key="2">
    <citation type="journal article" date="2017" name="Nat. Commun.">
        <title>Single-virus genomics reveals hidden cosmopolitan and abundant viruses.</title>
        <authorList>
            <person name="Martinez-Hernandez F."/>
            <person name="Fornas O."/>
            <person name="Lluesma Gomez M."/>
            <person name="Bolduc B."/>
            <person name="de la Cruz Pena M.J."/>
            <person name="Martinez J.M."/>
            <person name="Anton J."/>
            <person name="Gasol J.M."/>
            <person name="Rosselli R."/>
            <person name="Rodriguez-Valera F."/>
            <person name="Sullivan M.B."/>
            <person name="Acinas S.G."/>
            <person name="Martinez-Garcia M."/>
        </authorList>
    </citation>
    <scope>NUCLEOTIDE SEQUENCE</scope>
</reference>